<dbReference type="SUPFAM" id="SSF52540">
    <property type="entry name" value="P-loop containing nucleoside triphosphate hydrolases"/>
    <property type="match status" value="1"/>
</dbReference>
<organism evidence="3 4">
    <name type="scientific">Maribacter polysiphoniae</name>
    <dbReference type="NCBI Taxonomy" id="429344"/>
    <lineage>
        <taxon>Bacteria</taxon>
        <taxon>Pseudomonadati</taxon>
        <taxon>Bacteroidota</taxon>
        <taxon>Flavobacteriia</taxon>
        <taxon>Flavobacteriales</taxon>
        <taxon>Flavobacteriaceae</taxon>
        <taxon>Maribacter</taxon>
    </lineage>
</organism>
<evidence type="ECO:0000313" key="2">
    <source>
        <dbReference type="EMBL" id="MBD1262607.1"/>
    </source>
</evidence>
<keyword evidence="1" id="KW-1133">Transmembrane helix</keyword>
<reference evidence="3 4" key="1">
    <citation type="submission" date="2018-05" db="EMBL/GenBank/DDBJ databases">
        <title>Genomic Encyclopedia of Archaeal and Bacterial Type Strains, Phase II (KMG-II): from individual species to whole genera.</title>
        <authorList>
            <person name="Goeker M."/>
        </authorList>
    </citation>
    <scope>NUCLEOTIDE SEQUENCE [LARGE SCALE GENOMIC DNA]</scope>
    <source>
        <strain evidence="3 4">DSM 23514</strain>
    </source>
</reference>
<dbReference type="AlphaFoldDB" id="A0A316DUU7"/>
<dbReference type="Proteomes" id="UP000245667">
    <property type="component" value="Unassembled WGS sequence"/>
</dbReference>
<name>A0A316DUU7_9FLAO</name>
<accession>A0A316DUU7</accession>
<feature type="transmembrane region" description="Helical" evidence="1">
    <location>
        <begin position="51"/>
        <end position="70"/>
    </location>
</feature>
<gene>
    <name evidence="2" type="ORF">HZY62_18565</name>
    <name evidence="3" type="ORF">LX92_03993</name>
</gene>
<dbReference type="OrthoDB" id="9781180at2"/>
<keyword evidence="2" id="KW-0418">Kinase</keyword>
<reference evidence="2 5" key="2">
    <citation type="submission" date="2020-07" db="EMBL/GenBank/DDBJ databases">
        <title>The draft genome sequence of Maribacter polysiphoniae KCTC 22021.</title>
        <authorList>
            <person name="Mu L."/>
        </authorList>
    </citation>
    <scope>NUCLEOTIDE SEQUENCE [LARGE SCALE GENOMIC DNA]</scope>
    <source>
        <strain evidence="2 5">KCTC 22021</strain>
    </source>
</reference>
<keyword evidence="1" id="KW-0472">Membrane</keyword>
<dbReference type="PANTHER" id="PTHR40078:SF1">
    <property type="entry name" value="INTEGRAL MEMBRANE PROTEIN"/>
    <property type="match status" value="1"/>
</dbReference>
<keyword evidence="1" id="KW-0812">Transmembrane</keyword>
<dbReference type="Proteomes" id="UP000651837">
    <property type="component" value="Unassembled WGS sequence"/>
</dbReference>
<evidence type="ECO:0000256" key="1">
    <source>
        <dbReference type="SAM" id="Phobius"/>
    </source>
</evidence>
<protein>
    <submittedName>
        <fullName evidence="2">Cytidylate kinase family protein</fullName>
    </submittedName>
    <submittedName>
        <fullName evidence="3">Putative membrane protein YczE</fullName>
    </submittedName>
</protein>
<feature type="transmembrane region" description="Helical" evidence="1">
    <location>
        <begin position="108"/>
        <end position="128"/>
    </location>
</feature>
<evidence type="ECO:0000313" key="4">
    <source>
        <dbReference type="Proteomes" id="UP000245667"/>
    </source>
</evidence>
<dbReference type="InterPro" id="IPR038750">
    <property type="entry name" value="YczE/YyaS-like"/>
</dbReference>
<dbReference type="Pfam" id="PF13189">
    <property type="entry name" value="Cytidylate_kin2"/>
    <property type="match status" value="1"/>
</dbReference>
<dbReference type="Pfam" id="PF19700">
    <property type="entry name" value="DUF6198"/>
    <property type="match status" value="1"/>
</dbReference>
<feature type="transmembrane region" description="Helical" evidence="1">
    <location>
        <begin position="159"/>
        <end position="177"/>
    </location>
</feature>
<dbReference type="PANTHER" id="PTHR40078">
    <property type="entry name" value="INTEGRAL MEMBRANE PROTEIN-RELATED"/>
    <property type="match status" value="1"/>
</dbReference>
<dbReference type="Gene3D" id="3.40.50.300">
    <property type="entry name" value="P-loop containing nucleotide triphosphate hydrolases"/>
    <property type="match status" value="1"/>
</dbReference>
<evidence type="ECO:0000313" key="5">
    <source>
        <dbReference type="Proteomes" id="UP000651837"/>
    </source>
</evidence>
<dbReference type="EMBL" id="QGGQ01000013">
    <property type="protein sequence ID" value="PWK21192.1"/>
    <property type="molecule type" value="Genomic_DNA"/>
</dbReference>
<evidence type="ECO:0000313" key="3">
    <source>
        <dbReference type="EMBL" id="PWK21192.1"/>
    </source>
</evidence>
<sequence length="434" mass="48486">MGKSNLPLKIITFCLGLFVMALGVALSVKADLGVSPISCIPYVYSFKLPFTLGTLTIFFNIFLILIQIAILRRNYRLLQLVQLPVVFAFGIFIDISLNLVSDLNVSNYYWKALWCLMGCVVLASGVFLEVKAKLTYLPGEGLAMAIADTFKKEFGKAKIGIDSSMVIVGLISSFVLLHELQGIREGTIVAAILVGFIAKSLHQKIHVLDSWLEPSEDHKLDSGISVSGSNTNLVITISREYGSGGHEIGMRLAKKLGLAFYDKELIALTTEQSGFTSEYIQQHEQKLAPSLFSELYEQNYAYVYEKQPPLDVLFLVQSKIIRNICAKEPCVIVGRCANFILKDNPNCFNIFIHANKNYRKRKISTEYNVKSGISDSALKKIDKERANYCLHYTGENWNNATNYDLTIDSSRFDPDNVVKIITNSIKNSNRKSIA</sequence>
<proteinExistence type="predicted"/>
<dbReference type="GO" id="GO:0016301">
    <property type="term" value="F:kinase activity"/>
    <property type="evidence" value="ECO:0007669"/>
    <property type="project" value="UniProtKB-KW"/>
</dbReference>
<dbReference type="InterPro" id="IPR027417">
    <property type="entry name" value="P-loop_NTPase"/>
</dbReference>
<dbReference type="RefSeq" id="WP_109654336.1">
    <property type="nucleotide sequence ID" value="NZ_JACWLN010000012.1"/>
</dbReference>
<dbReference type="EMBL" id="JACWLN010000012">
    <property type="protein sequence ID" value="MBD1262607.1"/>
    <property type="molecule type" value="Genomic_DNA"/>
</dbReference>
<keyword evidence="5" id="KW-1185">Reference proteome</keyword>
<keyword evidence="2" id="KW-0808">Transferase</keyword>
<feature type="transmembrane region" description="Helical" evidence="1">
    <location>
        <begin position="77"/>
        <end position="96"/>
    </location>
</feature>
<comment type="caution">
    <text evidence="3">The sequence shown here is derived from an EMBL/GenBank/DDBJ whole genome shotgun (WGS) entry which is preliminary data.</text>
</comment>